<comment type="caution">
    <text evidence="10">The sequence shown here is derived from an EMBL/GenBank/DDBJ whole genome shotgun (WGS) entry which is preliminary data.</text>
</comment>
<keyword evidence="3 9" id="KW-0813">Transport</keyword>
<proteinExistence type="inferred from homology"/>
<reference evidence="10 11" key="1">
    <citation type="journal article" date="2016" name="Nat. Commun.">
        <title>Thousands of microbial genomes shed light on interconnected biogeochemical processes in an aquifer system.</title>
        <authorList>
            <person name="Anantharaman K."/>
            <person name="Brown C.T."/>
            <person name="Hug L.A."/>
            <person name="Sharon I."/>
            <person name="Castelle C.J."/>
            <person name="Probst A.J."/>
            <person name="Thomas B.C."/>
            <person name="Singh A."/>
            <person name="Wilkins M.J."/>
            <person name="Karaoz U."/>
            <person name="Brodie E.L."/>
            <person name="Williams K.H."/>
            <person name="Hubbard S.S."/>
            <person name="Banfield J.F."/>
        </authorList>
    </citation>
    <scope>NUCLEOTIDE SEQUENCE [LARGE SCALE GENOMIC DNA]</scope>
</reference>
<dbReference type="InterPro" id="IPR004692">
    <property type="entry name" value="SecG"/>
</dbReference>
<accession>A0A1F6M2N5</accession>
<keyword evidence="5 9" id="KW-0653">Protein transport</keyword>
<dbReference type="AlphaFoldDB" id="A0A1F6M2N5"/>
<evidence type="ECO:0000256" key="1">
    <source>
        <dbReference type="ARBA" id="ARBA00004141"/>
    </source>
</evidence>
<evidence type="ECO:0000256" key="3">
    <source>
        <dbReference type="ARBA" id="ARBA00022448"/>
    </source>
</evidence>
<dbReference type="NCBIfam" id="TIGR00810">
    <property type="entry name" value="secG"/>
    <property type="match status" value="1"/>
</dbReference>
<comment type="caution">
    <text evidence="9">Lacks conserved residue(s) required for the propagation of feature annotation.</text>
</comment>
<dbReference type="Proteomes" id="UP000176282">
    <property type="component" value="Unassembled WGS sequence"/>
</dbReference>
<comment type="subcellular location">
    <subcellularLocation>
        <location evidence="9">Cell membrane</location>
        <topology evidence="9">Multi-pass membrane protein</topology>
    </subcellularLocation>
    <subcellularLocation>
        <location evidence="1">Membrane</location>
        <topology evidence="1">Multi-pass membrane protein</topology>
    </subcellularLocation>
</comment>
<gene>
    <name evidence="10" type="ORF">A3J66_04250</name>
</gene>
<evidence type="ECO:0000313" key="11">
    <source>
        <dbReference type="Proteomes" id="UP000176282"/>
    </source>
</evidence>
<evidence type="ECO:0000313" key="10">
    <source>
        <dbReference type="EMBL" id="OGH65911.1"/>
    </source>
</evidence>
<evidence type="ECO:0000256" key="5">
    <source>
        <dbReference type="ARBA" id="ARBA00022927"/>
    </source>
</evidence>
<name>A0A1F6M2N5_9BACT</name>
<dbReference type="GO" id="GO:0009306">
    <property type="term" value="P:protein secretion"/>
    <property type="evidence" value="ECO:0007669"/>
    <property type="project" value="UniProtKB-UniRule"/>
</dbReference>
<comment type="function">
    <text evidence="9">Involved in protein export. Participates in an early event of protein translocation.</text>
</comment>
<evidence type="ECO:0000256" key="9">
    <source>
        <dbReference type="RuleBase" id="RU365087"/>
    </source>
</evidence>
<feature type="transmembrane region" description="Helical" evidence="9">
    <location>
        <begin position="54"/>
        <end position="71"/>
    </location>
</feature>
<dbReference type="EMBL" id="MFQB01000042">
    <property type="protein sequence ID" value="OGH65911.1"/>
    <property type="molecule type" value="Genomic_DNA"/>
</dbReference>
<dbReference type="GO" id="GO:0015450">
    <property type="term" value="F:protein-transporting ATPase activity"/>
    <property type="evidence" value="ECO:0007669"/>
    <property type="project" value="UniProtKB-UniRule"/>
</dbReference>
<keyword evidence="6 9" id="KW-1133">Transmembrane helix</keyword>
<keyword evidence="9" id="KW-1003">Cell membrane</keyword>
<protein>
    <recommendedName>
        <fullName evidence="9">Protein-export membrane protein SecG</fullName>
    </recommendedName>
</protein>
<evidence type="ECO:0000256" key="2">
    <source>
        <dbReference type="ARBA" id="ARBA00008445"/>
    </source>
</evidence>
<dbReference type="GO" id="GO:0005886">
    <property type="term" value="C:plasma membrane"/>
    <property type="evidence" value="ECO:0007669"/>
    <property type="project" value="UniProtKB-SubCell"/>
</dbReference>
<dbReference type="STRING" id="1798680.A3J66_04250"/>
<keyword evidence="7 9" id="KW-0811">Translocation</keyword>
<organism evidence="10 11">
    <name type="scientific">Candidatus Magasanikbacteria bacterium RIFCSPHIGHO2_02_FULL_47_14</name>
    <dbReference type="NCBI Taxonomy" id="1798680"/>
    <lineage>
        <taxon>Bacteria</taxon>
        <taxon>Candidatus Magasanikiibacteriota</taxon>
    </lineage>
</organism>
<evidence type="ECO:0000256" key="7">
    <source>
        <dbReference type="ARBA" id="ARBA00023010"/>
    </source>
</evidence>
<evidence type="ECO:0000256" key="4">
    <source>
        <dbReference type="ARBA" id="ARBA00022692"/>
    </source>
</evidence>
<evidence type="ECO:0000256" key="8">
    <source>
        <dbReference type="ARBA" id="ARBA00023136"/>
    </source>
</evidence>
<comment type="similarity">
    <text evidence="2 9">Belongs to the SecG family.</text>
</comment>
<keyword evidence="4 9" id="KW-0812">Transmembrane</keyword>
<sequence length="72" mass="7458">MTFFLSVSLMVLGTGLVALVLLQHKGSGLGAGFGGGGGPIVMKRRGVDLFLHKLTIGFSVVFFAAAFANLFV</sequence>
<keyword evidence="8 9" id="KW-0472">Membrane</keyword>
<dbReference type="Pfam" id="PF03840">
    <property type="entry name" value="SecG"/>
    <property type="match status" value="1"/>
</dbReference>
<evidence type="ECO:0000256" key="6">
    <source>
        <dbReference type="ARBA" id="ARBA00022989"/>
    </source>
</evidence>